<evidence type="ECO:0000313" key="1">
    <source>
        <dbReference type="EMBL" id="KAI4351263.1"/>
    </source>
</evidence>
<name>A0ACB9PRX3_BAUVA</name>
<evidence type="ECO:0000313" key="2">
    <source>
        <dbReference type="Proteomes" id="UP000828941"/>
    </source>
</evidence>
<sequence length="239" mass="26928">MAFVLTNSLNSSHRGSGVQDKSLIDFVENLLYLHSFESMQLDGSSFNTWKLGMIISFSVKNKLGFIIGDVVKLIVENSPILSAWSHCNFMYHTSTWYHFSGSLLLLLQSRDIDASSSQFVRDDILNPSHSLFLCSSDNPRVSLVSKRLIGHGFNAWKHVMVIVLSAKNKLGFVTSAIPPLDSSCSLLQTWHCCNNMVIRWLIHTLSKGIAESMLYLTTAQSIWSDLIERFEQAKCSQIY</sequence>
<accession>A0ACB9PRX3</accession>
<dbReference type="Proteomes" id="UP000828941">
    <property type="component" value="Chromosome 3"/>
</dbReference>
<proteinExistence type="predicted"/>
<reference evidence="1 2" key="1">
    <citation type="journal article" date="2022" name="DNA Res.">
        <title>Chromosomal-level genome assembly of the orchid tree Bauhinia variegata (Leguminosae; Cercidoideae) supports the allotetraploid origin hypothesis of Bauhinia.</title>
        <authorList>
            <person name="Zhong Y."/>
            <person name="Chen Y."/>
            <person name="Zheng D."/>
            <person name="Pang J."/>
            <person name="Liu Y."/>
            <person name="Luo S."/>
            <person name="Meng S."/>
            <person name="Qian L."/>
            <person name="Wei D."/>
            <person name="Dai S."/>
            <person name="Zhou R."/>
        </authorList>
    </citation>
    <scope>NUCLEOTIDE SEQUENCE [LARGE SCALE GENOMIC DNA]</scope>
    <source>
        <strain evidence="1">BV-YZ2020</strain>
    </source>
</reference>
<comment type="caution">
    <text evidence="1">The sequence shown here is derived from an EMBL/GenBank/DDBJ whole genome shotgun (WGS) entry which is preliminary data.</text>
</comment>
<organism evidence="1 2">
    <name type="scientific">Bauhinia variegata</name>
    <name type="common">Purple orchid tree</name>
    <name type="synonym">Phanera variegata</name>
    <dbReference type="NCBI Taxonomy" id="167791"/>
    <lineage>
        <taxon>Eukaryota</taxon>
        <taxon>Viridiplantae</taxon>
        <taxon>Streptophyta</taxon>
        <taxon>Embryophyta</taxon>
        <taxon>Tracheophyta</taxon>
        <taxon>Spermatophyta</taxon>
        <taxon>Magnoliopsida</taxon>
        <taxon>eudicotyledons</taxon>
        <taxon>Gunneridae</taxon>
        <taxon>Pentapetalae</taxon>
        <taxon>rosids</taxon>
        <taxon>fabids</taxon>
        <taxon>Fabales</taxon>
        <taxon>Fabaceae</taxon>
        <taxon>Cercidoideae</taxon>
        <taxon>Cercideae</taxon>
        <taxon>Bauhiniinae</taxon>
        <taxon>Bauhinia</taxon>
    </lineage>
</organism>
<gene>
    <name evidence="1" type="ORF">L6164_005639</name>
</gene>
<protein>
    <submittedName>
        <fullName evidence="1">Uncharacterized protein</fullName>
    </submittedName>
</protein>
<dbReference type="EMBL" id="CM039428">
    <property type="protein sequence ID" value="KAI4351263.1"/>
    <property type="molecule type" value="Genomic_DNA"/>
</dbReference>
<keyword evidence="2" id="KW-1185">Reference proteome</keyword>